<dbReference type="InParanoid" id="A0A067RTQ0"/>
<dbReference type="EMBL" id="KK852424">
    <property type="protein sequence ID" value="KDR24190.1"/>
    <property type="molecule type" value="Genomic_DNA"/>
</dbReference>
<dbReference type="OMA" id="CRYKDIR"/>
<dbReference type="InterPro" id="IPR022778">
    <property type="entry name" value="CDKN3"/>
</dbReference>
<dbReference type="GO" id="GO:0004725">
    <property type="term" value="F:protein tyrosine phosphatase activity"/>
    <property type="evidence" value="ECO:0007669"/>
    <property type="project" value="UniProtKB-EC"/>
</dbReference>
<organism evidence="6 7">
    <name type="scientific">Zootermopsis nevadensis</name>
    <name type="common">Dampwood termite</name>
    <dbReference type="NCBI Taxonomy" id="136037"/>
    <lineage>
        <taxon>Eukaryota</taxon>
        <taxon>Metazoa</taxon>
        <taxon>Ecdysozoa</taxon>
        <taxon>Arthropoda</taxon>
        <taxon>Hexapoda</taxon>
        <taxon>Insecta</taxon>
        <taxon>Pterygota</taxon>
        <taxon>Neoptera</taxon>
        <taxon>Polyneoptera</taxon>
        <taxon>Dictyoptera</taxon>
        <taxon>Blattodea</taxon>
        <taxon>Blattoidea</taxon>
        <taxon>Termitoidae</taxon>
        <taxon>Termopsidae</taxon>
        <taxon>Zootermopsis</taxon>
    </lineage>
</organism>
<feature type="domain" description="Tyrosine specific protein phosphatases" evidence="5">
    <location>
        <begin position="108"/>
        <end position="178"/>
    </location>
</feature>
<dbReference type="Pfam" id="PF05706">
    <property type="entry name" value="CDKN3"/>
    <property type="match status" value="1"/>
</dbReference>
<dbReference type="Proteomes" id="UP000027135">
    <property type="component" value="Unassembled WGS sequence"/>
</dbReference>
<protein>
    <recommendedName>
        <fullName evidence="2">protein-tyrosine-phosphatase</fullName>
        <ecNumber evidence="2">3.1.3.48</ecNumber>
    </recommendedName>
</protein>
<dbReference type="eggNOG" id="KOG1720">
    <property type="taxonomic scope" value="Eukaryota"/>
</dbReference>
<dbReference type="OrthoDB" id="19045at2759"/>
<dbReference type="AlphaFoldDB" id="A0A067RTQ0"/>
<keyword evidence="7" id="KW-1185">Reference proteome</keyword>
<dbReference type="InterPro" id="IPR000387">
    <property type="entry name" value="Tyr_Pase_dom"/>
</dbReference>
<dbReference type="PANTHER" id="PTHR23339">
    <property type="entry name" value="TYROSINE SPECIFIC PROTEIN PHOSPHATASE AND DUAL SPECIFICITY PROTEIN PHOSPHATASE"/>
    <property type="match status" value="1"/>
</dbReference>
<evidence type="ECO:0000313" key="6">
    <source>
        <dbReference type="EMBL" id="KDR24190.1"/>
    </source>
</evidence>
<dbReference type="CDD" id="cd14505">
    <property type="entry name" value="CDKN3-like"/>
    <property type="match status" value="1"/>
</dbReference>
<evidence type="ECO:0000259" key="5">
    <source>
        <dbReference type="PROSITE" id="PS50056"/>
    </source>
</evidence>
<dbReference type="FunFam" id="3.90.190.10:FF:000157">
    <property type="entry name" value="Protein-tyrosine phosphatase"/>
    <property type="match status" value="1"/>
</dbReference>
<dbReference type="InterPro" id="IPR050561">
    <property type="entry name" value="PTP"/>
</dbReference>
<evidence type="ECO:0000313" key="7">
    <source>
        <dbReference type="Proteomes" id="UP000027135"/>
    </source>
</evidence>
<evidence type="ECO:0000256" key="2">
    <source>
        <dbReference type="ARBA" id="ARBA00013064"/>
    </source>
</evidence>
<accession>A0A067RTQ0</accession>
<name>A0A067RTQ0_ZOONE</name>
<proteinExistence type="inferred from homology"/>
<dbReference type="InterPro" id="IPR029021">
    <property type="entry name" value="Prot-tyrosine_phosphatase-like"/>
</dbReference>
<keyword evidence="3" id="KW-0378">Hydrolase</keyword>
<dbReference type="SUPFAM" id="SSF52799">
    <property type="entry name" value="(Phosphotyrosine protein) phosphatases II"/>
    <property type="match status" value="1"/>
</dbReference>
<evidence type="ECO:0000256" key="3">
    <source>
        <dbReference type="ARBA" id="ARBA00022801"/>
    </source>
</evidence>
<evidence type="ECO:0000256" key="4">
    <source>
        <dbReference type="ARBA" id="ARBA00022912"/>
    </source>
</evidence>
<reference evidence="6 7" key="1">
    <citation type="journal article" date="2014" name="Nat. Commun.">
        <title>Molecular traces of alternative social organization in a termite genome.</title>
        <authorList>
            <person name="Terrapon N."/>
            <person name="Li C."/>
            <person name="Robertson H.M."/>
            <person name="Ji L."/>
            <person name="Meng X."/>
            <person name="Booth W."/>
            <person name="Chen Z."/>
            <person name="Childers C.P."/>
            <person name="Glastad K.M."/>
            <person name="Gokhale K."/>
            <person name="Gowin J."/>
            <person name="Gronenberg W."/>
            <person name="Hermansen R.A."/>
            <person name="Hu H."/>
            <person name="Hunt B.G."/>
            <person name="Huylmans A.K."/>
            <person name="Khalil S.M."/>
            <person name="Mitchell R.D."/>
            <person name="Munoz-Torres M.C."/>
            <person name="Mustard J.A."/>
            <person name="Pan H."/>
            <person name="Reese J.T."/>
            <person name="Scharf M.E."/>
            <person name="Sun F."/>
            <person name="Vogel H."/>
            <person name="Xiao J."/>
            <person name="Yang W."/>
            <person name="Yang Z."/>
            <person name="Yang Z."/>
            <person name="Zhou J."/>
            <person name="Zhu J."/>
            <person name="Brent C.S."/>
            <person name="Elsik C.G."/>
            <person name="Goodisman M.A."/>
            <person name="Liberles D.A."/>
            <person name="Roe R.M."/>
            <person name="Vargo E.L."/>
            <person name="Vilcinskas A."/>
            <person name="Wang J."/>
            <person name="Bornberg-Bauer E."/>
            <person name="Korb J."/>
            <person name="Zhang G."/>
            <person name="Liebig J."/>
        </authorList>
    </citation>
    <scope>NUCLEOTIDE SEQUENCE [LARGE SCALE GENOMIC DNA]</scope>
    <source>
        <tissue evidence="6">Whole organism</tissue>
    </source>
</reference>
<evidence type="ECO:0000256" key="1">
    <source>
        <dbReference type="ARBA" id="ARBA00009580"/>
    </source>
</evidence>
<dbReference type="STRING" id="136037.A0A067RTQ0"/>
<comment type="similarity">
    <text evidence="1">Belongs to the protein-tyrosine phosphatase family.</text>
</comment>
<gene>
    <name evidence="6" type="ORF">L798_07597</name>
</gene>
<dbReference type="PROSITE" id="PS50056">
    <property type="entry name" value="TYR_PHOSPHATASE_2"/>
    <property type="match status" value="1"/>
</dbReference>
<dbReference type="Gene3D" id="3.90.190.10">
    <property type="entry name" value="Protein tyrosine phosphatase superfamily"/>
    <property type="match status" value="1"/>
</dbReference>
<keyword evidence="4" id="KW-0904">Protein phosphatase</keyword>
<dbReference type="EC" id="3.1.3.48" evidence="2"/>
<sequence length="201" mass="23124">MLDSDEERFTYCQDAGPLKLDWMQFSIAGHEYSIAVGELPGRKYKHCWRNLQNDLADLKAAGISHIYCLCRHEDLVRYRVPRLLQDYTSHGFSLHHYPVHDGGIPDIDQLMMILKDIKTVLERGNKAFIHCFGGLGSSCVVTTCLAMYCDETLTSSDTISTIRTLRGPRAVQTVKQYNFINDFKELRREHITLNLARRLSR</sequence>